<feature type="transmembrane region" description="Helical" evidence="2">
    <location>
        <begin position="83"/>
        <end position="101"/>
    </location>
</feature>
<dbReference type="Pfam" id="PF17310">
    <property type="entry name" value="DUF5357"/>
    <property type="match status" value="1"/>
</dbReference>
<evidence type="ECO:0000313" key="4">
    <source>
        <dbReference type="Proteomes" id="UP000500857"/>
    </source>
</evidence>
<feature type="transmembrane region" description="Helical" evidence="2">
    <location>
        <begin position="107"/>
        <end position="125"/>
    </location>
</feature>
<keyword evidence="4" id="KW-1185">Reference proteome</keyword>
<feature type="transmembrane region" description="Helical" evidence="2">
    <location>
        <begin position="21"/>
        <end position="41"/>
    </location>
</feature>
<dbReference type="Proteomes" id="UP000500857">
    <property type="component" value="Chromosome"/>
</dbReference>
<dbReference type="InterPro" id="IPR020360">
    <property type="entry name" value="Uncharacterised_alr2393"/>
</dbReference>
<feature type="region of interest" description="Disordered" evidence="1">
    <location>
        <begin position="296"/>
        <end position="364"/>
    </location>
</feature>
<dbReference type="RefSeq" id="WP_168570700.1">
    <property type="nucleotide sequence ID" value="NZ_CP051167.1"/>
</dbReference>
<keyword evidence="2" id="KW-1133">Transmembrane helix</keyword>
<feature type="compositionally biased region" description="Pro residues" evidence="1">
    <location>
        <begin position="342"/>
        <end position="356"/>
    </location>
</feature>
<accession>A0A6H1U113</accession>
<proteinExistence type="predicted"/>
<dbReference type="AlphaFoldDB" id="A0A6H1U113"/>
<dbReference type="KEGG" id="oxy:HCG48_19765"/>
<evidence type="ECO:0000256" key="1">
    <source>
        <dbReference type="SAM" id="MobiDB-lite"/>
    </source>
</evidence>
<reference evidence="3 4" key="1">
    <citation type="submission" date="2020-04" db="EMBL/GenBank/DDBJ databases">
        <authorList>
            <person name="Basu S."/>
            <person name="Maruthanayagam V."/>
            <person name="Chakraborty S."/>
            <person name="Pramanik A."/>
            <person name="Mukherjee J."/>
            <person name="Brink B."/>
        </authorList>
    </citation>
    <scope>NUCLEOTIDE SEQUENCE [LARGE SCALE GENOMIC DNA]</scope>
    <source>
        <strain evidence="3 4">AP17</strain>
    </source>
</reference>
<name>A0A6H1U113_9CYAN</name>
<gene>
    <name evidence="3" type="ORF">HCG48_19765</name>
</gene>
<evidence type="ECO:0000256" key="2">
    <source>
        <dbReference type="SAM" id="Phobius"/>
    </source>
</evidence>
<keyword evidence="2" id="KW-0472">Membrane</keyword>
<evidence type="ECO:0000313" key="3">
    <source>
        <dbReference type="EMBL" id="QIZ72552.1"/>
    </source>
</evidence>
<dbReference type="EMBL" id="CP051167">
    <property type="protein sequence ID" value="QIZ72552.1"/>
    <property type="molecule type" value="Genomic_DNA"/>
</dbReference>
<protein>
    <submittedName>
        <fullName evidence="3">DUF5357 domain-containing protein</fullName>
    </submittedName>
</protein>
<feature type="transmembrane region" description="Helical" evidence="2">
    <location>
        <begin position="137"/>
        <end position="162"/>
    </location>
</feature>
<sequence>MNFLGTVIDYLAKELKPPQPFSWQTLILLSLFSAAMAYVATLVPSPTSFVHNFIKFCGWFFLILGAIWWQLEKPLKLFGLKIGWWAIAIPIDVLIFTHINYSFKSLPFISLPILAGFLSLIRIFFRRTFYPTFPPPELRLSATIIFLVHVLISCWIQFYFVLSDWSSDYPTLSSENLDRSSFVFDFRWVDRRRDRGEYAIETMEGFLKSNIQGKPWENVPQFMQNLEIRPGRLDLDEPVKGRMVQLPENSLWSFKANSVQTNAGYRLQLLAIWEGPRMEKEQFYFEKLCEISQNFVQPRSPDSPLPDLGRSRGNIECEPTIDLFYESPPSRLNMEGDRAPMENPPTPETEDSPPPRSTSEPIDT</sequence>
<organism evidence="3 4">
    <name type="scientific">Oxynema aestuarii AP17</name>
    <dbReference type="NCBI Taxonomy" id="2064643"/>
    <lineage>
        <taxon>Bacteria</taxon>
        <taxon>Bacillati</taxon>
        <taxon>Cyanobacteriota</taxon>
        <taxon>Cyanophyceae</taxon>
        <taxon>Oscillatoriophycideae</taxon>
        <taxon>Oscillatoriales</taxon>
        <taxon>Oscillatoriaceae</taxon>
        <taxon>Oxynema</taxon>
        <taxon>Oxynema aestuarii</taxon>
    </lineage>
</organism>
<keyword evidence="2" id="KW-0812">Transmembrane</keyword>
<feature type="transmembrane region" description="Helical" evidence="2">
    <location>
        <begin position="53"/>
        <end position="71"/>
    </location>
</feature>